<name>A0A1T5PBF3_9BACT</name>
<dbReference type="SUPFAM" id="SSF51658">
    <property type="entry name" value="Xylose isomerase-like"/>
    <property type="match status" value="1"/>
</dbReference>
<evidence type="ECO:0000313" key="1">
    <source>
        <dbReference type="EMBL" id="SKD10051.1"/>
    </source>
</evidence>
<proteinExistence type="predicted"/>
<gene>
    <name evidence="1" type="ORF">SAMN05660461_5951</name>
</gene>
<dbReference type="RefSeq" id="WP_079473216.1">
    <property type="nucleotide sequence ID" value="NZ_FUZZ01000006.1"/>
</dbReference>
<dbReference type="EMBL" id="FUZZ01000006">
    <property type="protein sequence ID" value="SKD10051.1"/>
    <property type="molecule type" value="Genomic_DNA"/>
</dbReference>
<dbReference type="Proteomes" id="UP000190166">
    <property type="component" value="Unassembled WGS sequence"/>
</dbReference>
<dbReference type="InterPro" id="IPR036237">
    <property type="entry name" value="Xyl_isomerase-like_sf"/>
</dbReference>
<accession>A0A1T5PBF3</accession>
<evidence type="ECO:0000313" key="2">
    <source>
        <dbReference type="Proteomes" id="UP000190166"/>
    </source>
</evidence>
<organism evidence="1 2">
    <name type="scientific">Chitinophaga ginsengisegetis</name>
    <dbReference type="NCBI Taxonomy" id="393003"/>
    <lineage>
        <taxon>Bacteria</taxon>
        <taxon>Pseudomonadati</taxon>
        <taxon>Bacteroidota</taxon>
        <taxon>Chitinophagia</taxon>
        <taxon>Chitinophagales</taxon>
        <taxon>Chitinophagaceae</taxon>
        <taxon>Chitinophaga</taxon>
    </lineage>
</organism>
<sequence>MQIKILCTRWGHENIPIEAFLEKVISAGYDGVDSWLPENKNDRKVFIKRSKELGLPIVVQQHQAKGADIRTFCRSFEYHLNAAMECEPVIINSHSGRDFFTINEQLAIIDAAENFSAENNIVIAHETHRGRIGFSPGNAKELFKLRPSMKVTADFSHWVCVTESYLEGFKETVNEAIRRTVHIHARVGFPEGPQIPDPRLPEWAEPLNYFTGLWSGIIRGKKAEGISLLTITTEFGPPPYMWTTSPGNTPVASQWEVNLFMMHLLRDIIAPQQ</sequence>
<dbReference type="AlphaFoldDB" id="A0A1T5PBF3"/>
<protein>
    <submittedName>
        <fullName evidence="1">Sugar phosphate isomerase/epimerase</fullName>
    </submittedName>
</protein>
<dbReference type="STRING" id="393003.SAMN05660461_5951"/>
<dbReference type="GO" id="GO:0016853">
    <property type="term" value="F:isomerase activity"/>
    <property type="evidence" value="ECO:0007669"/>
    <property type="project" value="UniProtKB-KW"/>
</dbReference>
<keyword evidence="1" id="KW-0413">Isomerase</keyword>
<reference evidence="1 2" key="1">
    <citation type="submission" date="2017-02" db="EMBL/GenBank/DDBJ databases">
        <authorList>
            <person name="Peterson S.W."/>
        </authorList>
    </citation>
    <scope>NUCLEOTIDE SEQUENCE [LARGE SCALE GENOMIC DNA]</scope>
    <source>
        <strain evidence="1 2">DSM 18108</strain>
    </source>
</reference>
<keyword evidence="2" id="KW-1185">Reference proteome</keyword>
<dbReference type="Gene3D" id="3.20.20.150">
    <property type="entry name" value="Divalent-metal-dependent TIM barrel enzymes"/>
    <property type="match status" value="1"/>
</dbReference>